<dbReference type="InterPro" id="IPR009079">
    <property type="entry name" value="4_helix_cytokine-like_core"/>
</dbReference>
<sequence length="235" mass="26462">MMKMMLCFSAVLWLLVAAARGSPIGLSVHEEPCLAVRNSSLQLNQLARTAAREARNGSNNIDDFTSDLAWIETKDLCDPESLKHNPKTCLEKLLHVSSSYRSAVKRVSEFEKCSKFASKLQPAMLKLQRDMRRCQPSDWLEAVGRWEEASLCRFTLDRLFSFSILTARVFAVGIRVFTPPPPPITDPRSLQSFLVTVMVQHSGRDSMQNRKVSRSKEEEEAAVSEEEGTGLLNEE</sequence>
<dbReference type="EMBL" id="JASDAP010000008">
    <property type="protein sequence ID" value="KAK1899056.1"/>
    <property type="molecule type" value="Genomic_DNA"/>
</dbReference>
<evidence type="ECO:0000256" key="1">
    <source>
        <dbReference type="SAM" id="MobiDB-lite"/>
    </source>
</evidence>
<accession>A0AAD9CE47</accession>
<proteinExistence type="predicted"/>
<dbReference type="Proteomes" id="UP001228049">
    <property type="component" value="Unassembled WGS sequence"/>
</dbReference>
<organism evidence="3 4">
    <name type="scientific">Dissostichus eleginoides</name>
    <name type="common">Patagonian toothfish</name>
    <name type="synonym">Dissostichus amissus</name>
    <dbReference type="NCBI Taxonomy" id="100907"/>
    <lineage>
        <taxon>Eukaryota</taxon>
        <taxon>Metazoa</taxon>
        <taxon>Chordata</taxon>
        <taxon>Craniata</taxon>
        <taxon>Vertebrata</taxon>
        <taxon>Euteleostomi</taxon>
        <taxon>Actinopterygii</taxon>
        <taxon>Neopterygii</taxon>
        <taxon>Teleostei</taxon>
        <taxon>Neoteleostei</taxon>
        <taxon>Acanthomorphata</taxon>
        <taxon>Eupercaria</taxon>
        <taxon>Perciformes</taxon>
        <taxon>Notothenioidei</taxon>
        <taxon>Nototheniidae</taxon>
        <taxon>Dissostichus</taxon>
    </lineage>
</organism>
<keyword evidence="4" id="KW-1185">Reference proteome</keyword>
<feature type="compositionally biased region" description="Acidic residues" evidence="1">
    <location>
        <begin position="218"/>
        <end position="235"/>
    </location>
</feature>
<dbReference type="Gene3D" id="1.20.1250.10">
    <property type="match status" value="1"/>
</dbReference>
<feature type="non-terminal residue" evidence="3">
    <location>
        <position position="235"/>
    </location>
</feature>
<name>A0AAD9CE47_DISEL</name>
<evidence type="ECO:0000313" key="3">
    <source>
        <dbReference type="EMBL" id="KAK1899056.1"/>
    </source>
</evidence>
<protein>
    <submittedName>
        <fullName evidence="3">Interleukin-23 subunit alpha</fullName>
    </submittedName>
</protein>
<comment type="caution">
    <text evidence="3">The sequence shown here is derived from an EMBL/GenBank/DDBJ whole genome shotgun (WGS) entry which is preliminary data.</text>
</comment>
<dbReference type="AlphaFoldDB" id="A0AAD9CE47"/>
<evidence type="ECO:0000256" key="2">
    <source>
        <dbReference type="SAM" id="SignalP"/>
    </source>
</evidence>
<gene>
    <name evidence="3" type="ORF">KUDE01_018578</name>
</gene>
<feature type="chain" id="PRO_5042297113" evidence="2">
    <location>
        <begin position="22"/>
        <end position="235"/>
    </location>
</feature>
<feature type="signal peptide" evidence="2">
    <location>
        <begin position="1"/>
        <end position="21"/>
    </location>
</feature>
<feature type="region of interest" description="Disordered" evidence="1">
    <location>
        <begin position="204"/>
        <end position="235"/>
    </location>
</feature>
<reference evidence="3" key="1">
    <citation type="submission" date="2023-04" db="EMBL/GenBank/DDBJ databases">
        <title>Chromosome-level genome of Chaenocephalus aceratus.</title>
        <authorList>
            <person name="Park H."/>
        </authorList>
    </citation>
    <scope>NUCLEOTIDE SEQUENCE</scope>
    <source>
        <strain evidence="3">DE</strain>
        <tissue evidence="3">Muscle</tissue>
    </source>
</reference>
<evidence type="ECO:0000313" key="4">
    <source>
        <dbReference type="Proteomes" id="UP001228049"/>
    </source>
</evidence>
<keyword evidence="2" id="KW-0732">Signal</keyword>